<keyword evidence="6" id="KW-1185">Reference proteome</keyword>
<keyword evidence="2" id="KW-0276">Fatty acid metabolism</keyword>
<accession>A0ABZ2KIT8</accession>
<dbReference type="InterPro" id="IPR000873">
    <property type="entry name" value="AMP-dep_synth/lig_dom"/>
</dbReference>
<evidence type="ECO:0000259" key="4">
    <source>
        <dbReference type="Pfam" id="PF00501"/>
    </source>
</evidence>
<feature type="domain" description="AMP-dependent synthetase/ligase" evidence="4">
    <location>
        <begin position="14"/>
        <end position="424"/>
    </location>
</feature>
<keyword evidence="3" id="KW-0443">Lipid metabolism</keyword>
<reference evidence="5 6" key="1">
    <citation type="submission" date="2021-12" db="EMBL/GenBank/DDBJ databases">
        <title>Discovery of the Pendulisporaceae a myxobacterial family with distinct sporulation behavior and unique specialized metabolism.</title>
        <authorList>
            <person name="Garcia R."/>
            <person name="Popoff A."/>
            <person name="Bader C.D."/>
            <person name="Loehr J."/>
            <person name="Walesch S."/>
            <person name="Walt C."/>
            <person name="Boldt J."/>
            <person name="Bunk B."/>
            <person name="Haeckl F.J.F.P.J."/>
            <person name="Gunesch A.P."/>
            <person name="Birkelbach J."/>
            <person name="Nuebel U."/>
            <person name="Pietschmann T."/>
            <person name="Bach T."/>
            <person name="Mueller R."/>
        </authorList>
    </citation>
    <scope>NUCLEOTIDE SEQUENCE [LARGE SCALE GENOMIC DNA]</scope>
    <source>
        <strain evidence="5 6">MSr12523</strain>
    </source>
</reference>
<keyword evidence="1 5" id="KW-0436">Ligase</keyword>
<organism evidence="5 6">
    <name type="scientific">Pendulispora brunnea</name>
    <dbReference type="NCBI Taxonomy" id="2905690"/>
    <lineage>
        <taxon>Bacteria</taxon>
        <taxon>Pseudomonadati</taxon>
        <taxon>Myxococcota</taxon>
        <taxon>Myxococcia</taxon>
        <taxon>Myxococcales</taxon>
        <taxon>Sorangiineae</taxon>
        <taxon>Pendulisporaceae</taxon>
        <taxon>Pendulispora</taxon>
    </lineage>
</organism>
<dbReference type="Proteomes" id="UP001379533">
    <property type="component" value="Chromosome"/>
</dbReference>
<dbReference type="PANTHER" id="PTHR43272">
    <property type="entry name" value="LONG-CHAIN-FATTY-ACID--COA LIGASE"/>
    <property type="match status" value="1"/>
</dbReference>
<name>A0ABZ2KIT8_9BACT</name>
<sequence length="605" mass="65840">MKTSPGVRTLCEAFQLNAQRQPDAIALRTPGDMERITWREYARRVRSMASGLFTLGVRRGDTVAIMLTNRPEFHLVDTAAMHLGATPFSVYNTSSVPQLVEILRNANNHVVITERAFFDRVKAACAKLAVEHIVCLDDDAPDGAMTLDDLEIAGDEADFDFDTAWHAVQPNDVLTLIYTSGTTGAPKGVELTHANALAELAAISAVYPIRPDESKVSYLPSAHIADRMLNHYVSLVFGTRITSVGDMRALSAAVVDTRPTIWGGVPRVWEKMKAGLEAHLAASADESMKRGAEWAMGVGLRKVHAEQAAIHGRGPGPDEALLAEYARADEQVLRPLRAMLGLDRVRWYLSGAAPIAENVLEFFAAIGIPICEVWGLSESSCIATFNPPEAIRIGTVGPPIPGVEMRLAEDGEVLLRGRTIMKGYRGLPEQTREALDRDGWFHTGDIGTVDEAGYLRIVDRKKELIINSAGKNMSPANIEGTLKSASPLIGQAVCIGDRRPYNVALLVLEAEAAAAWAKKRGMQDLPLAALAESPPLAEAIAEAVQRANERLSRVEQIKRYKLLHAPWDPGGDELTPTMKLKRRPIQAKYAADIEALYAGDDLSSP</sequence>
<dbReference type="Pfam" id="PF00501">
    <property type="entry name" value="AMP-binding"/>
    <property type="match status" value="1"/>
</dbReference>
<dbReference type="PROSITE" id="PS00455">
    <property type="entry name" value="AMP_BINDING"/>
    <property type="match status" value="1"/>
</dbReference>
<protein>
    <submittedName>
        <fullName evidence="5">Long-chain fatty acid--CoA ligase</fullName>
    </submittedName>
</protein>
<evidence type="ECO:0000313" key="5">
    <source>
        <dbReference type="EMBL" id="WXA98580.1"/>
    </source>
</evidence>
<gene>
    <name evidence="5" type="ORF">LZC95_17325</name>
</gene>
<dbReference type="CDD" id="cd05907">
    <property type="entry name" value="VL_LC_FACS_like"/>
    <property type="match status" value="1"/>
</dbReference>
<evidence type="ECO:0000256" key="1">
    <source>
        <dbReference type="ARBA" id="ARBA00022598"/>
    </source>
</evidence>
<dbReference type="InterPro" id="IPR042099">
    <property type="entry name" value="ANL_N_sf"/>
</dbReference>
<dbReference type="Gene3D" id="3.40.50.12780">
    <property type="entry name" value="N-terminal domain of ligase-like"/>
    <property type="match status" value="1"/>
</dbReference>
<dbReference type="RefSeq" id="WP_394849194.1">
    <property type="nucleotide sequence ID" value="NZ_CP089982.1"/>
</dbReference>
<evidence type="ECO:0000313" key="6">
    <source>
        <dbReference type="Proteomes" id="UP001379533"/>
    </source>
</evidence>
<proteinExistence type="predicted"/>
<dbReference type="SUPFAM" id="SSF56801">
    <property type="entry name" value="Acetyl-CoA synthetase-like"/>
    <property type="match status" value="1"/>
</dbReference>
<dbReference type="InterPro" id="IPR020845">
    <property type="entry name" value="AMP-binding_CS"/>
</dbReference>
<dbReference type="EMBL" id="CP089982">
    <property type="protein sequence ID" value="WXA98580.1"/>
    <property type="molecule type" value="Genomic_DNA"/>
</dbReference>
<dbReference type="GO" id="GO:0016874">
    <property type="term" value="F:ligase activity"/>
    <property type="evidence" value="ECO:0007669"/>
    <property type="project" value="UniProtKB-KW"/>
</dbReference>
<evidence type="ECO:0000256" key="3">
    <source>
        <dbReference type="ARBA" id="ARBA00023098"/>
    </source>
</evidence>
<evidence type="ECO:0000256" key="2">
    <source>
        <dbReference type="ARBA" id="ARBA00022832"/>
    </source>
</evidence>
<dbReference type="PANTHER" id="PTHR43272:SF32">
    <property type="entry name" value="AMP-DEPENDENT SYNTHETASE_LIGASE DOMAIN-CONTAINING PROTEIN"/>
    <property type="match status" value="1"/>
</dbReference>
<dbReference type="Pfam" id="PF23562">
    <property type="entry name" value="AMP-binding_C_3"/>
    <property type="match status" value="1"/>
</dbReference>